<keyword evidence="2" id="KW-0472">Membrane</keyword>
<feature type="compositionally biased region" description="Polar residues" evidence="1">
    <location>
        <begin position="132"/>
        <end position="153"/>
    </location>
</feature>
<dbReference type="EMBL" id="BQNB010018106">
    <property type="protein sequence ID" value="GJT70747.1"/>
    <property type="molecule type" value="Genomic_DNA"/>
</dbReference>
<organism evidence="3 4">
    <name type="scientific">Tanacetum coccineum</name>
    <dbReference type="NCBI Taxonomy" id="301880"/>
    <lineage>
        <taxon>Eukaryota</taxon>
        <taxon>Viridiplantae</taxon>
        <taxon>Streptophyta</taxon>
        <taxon>Embryophyta</taxon>
        <taxon>Tracheophyta</taxon>
        <taxon>Spermatophyta</taxon>
        <taxon>Magnoliopsida</taxon>
        <taxon>eudicotyledons</taxon>
        <taxon>Gunneridae</taxon>
        <taxon>Pentapetalae</taxon>
        <taxon>asterids</taxon>
        <taxon>campanulids</taxon>
        <taxon>Asterales</taxon>
        <taxon>Asteraceae</taxon>
        <taxon>Asteroideae</taxon>
        <taxon>Anthemideae</taxon>
        <taxon>Anthemidinae</taxon>
        <taxon>Tanacetum</taxon>
    </lineage>
</organism>
<dbReference type="Proteomes" id="UP001151760">
    <property type="component" value="Unassembled WGS sequence"/>
</dbReference>
<evidence type="ECO:0000256" key="2">
    <source>
        <dbReference type="SAM" id="Phobius"/>
    </source>
</evidence>
<reference evidence="3" key="1">
    <citation type="journal article" date="2022" name="Int. J. Mol. Sci.">
        <title>Draft Genome of Tanacetum Coccineum: Genomic Comparison of Closely Related Tanacetum-Family Plants.</title>
        <authorList>
            <person name="Yamashiro T."/>
            <person name="Shiraishi A."/>
            <person name="Nakayama K."/>
            <person name="Satake H."/>
        </authorList>
    </citation>
    <scope>NUCLEOTIDE SEQUENCE</scope>
</reference>
<name>A0ABQ5G7C9_9ASTR</name>
<accession>A0ABQ5G7C9</accession>
<evidence type="ECO:0000256" key="1">
    <source>
        <dbReference type="SAM" id="MobiDB-lite"/>
    </source>
</evidence>
<feature type="transmembrane region" description="Helical" evidence="2">
    <location>
        <begin position="6"/>
        <end position="25"/>
    </location>
</feature>
<reference evidence="3" key="2">
    <citation type="submission" date="2022-01" db="EMBL/GenBank/DDBJ databases">
        <authorList>
            <person name="Yamashiro T."/>
            <person name="Shiraishi A."/>
            <person name="Satake H."/>
            <person name="Nakayama K."/>
        </authorList>
    </citation>
    <scope>NUCLEOTIDE SEQUENCE</scope>
</reference>
<evidence type="ECO:0000313" key="3">
    <source>
        <dbReference type="EMBL" id="GJT70747.1"/>
    </source>
</evidence>
<evidence type="ECO:0000313" key="4">
    <source>
        <dbReference type="Proteomes" id="UP001151760"/>
    </source>
</evidence>
<feature type="compositionally biased region" description="Basic residues" evidence="1">
    <location>
        <begin position="92"/>
        <end position="104"/>
    </location>
</feature>
<feature type="region of interest" description="Disordered" evidence="1">
    <location>
        <begin position="86"/>
        <end position="153"/>
    </location>
</feature>
<protein>
    <submittedName>
        <fullName evidence="3">Uncharacterized protein</fullName>
    </submittedName>
</protein>
<keyword evidence="2" id="KW-0812">Transmembrane</keyword>
<sequence>MFSIWGVIGTMFPRVFVTCFIVLLTPKKLNLSYYMEKRMEWVTKQSRLILPYGMLLTLLFKFFMNESPELSNESYVLYDRVTNPLTAQQERKTRKDRGMRRGHHSTSSSSAFDQPSSSHLNDDDDDDGNGEGTSRASTPSPIRFVNSLTNDVP</sequence>
<gene>
    <name evidence="3" type="ORF">Tco_1030033</name>
</gene>
<feature type="compositionally biased region" description="Low complexity" evidence="1">
    <location>
        <begin position="105"/>
        <end position="118"/>
    </location>
</feature>
<keyword evidence="4" id="KW-1185">Reference proteome</keyword>
<comment type="caution">
    <text evidence="3">The sequence shown here is derived from an EMBL/GenBank/DDBJ whole genome shotgun (WGS) entry which is preliminary data.</text>
</comment>
<feature type="transmembrane region" description="Helical" evidence="2">
    <location>
        <begin position="46"/>
        <end position="64"/>
    </location>
</feature>
<proteinExistence type="predicted"/>
<keyword evidence="2" id="KW-1133">Transmembrane helix</keyword>